<comment type="caution">
    <text evidence="2">The sequence shown here is derived from an EMBL/GenBank/DDBJ whole genome shotgun (WGS) entry which is preliminary data.</text>
</comment>
<feature type="compositionally biased region" description="Acidic residues" evidence="1">
    <location>
        <begin position="1"/>
        <end position="11"/>
    </location>
</feature>
<organism evidence="2 3">
    <name type="scientific">Riccia fluitans</name>
    <dbReference type="NCBI Taxonomy" id="41844"/>
    <lineage>
        <taxon>Eukaryota</taxon>
        <taxon>Viridiplantae</taxon>
        <taxon>Streptophyta</taxon>
        <taxon>Embryophyta</taxon>
        <taxon>Marchantiophyta</taxon>
        <taxon>Marchantiopsida</taxon>
        <taxon>Marchantiidae</taxon>
        <taxon>Marchantiales</taxon>
        <taxon>Ricciaceae</taxon>
        <taxon>Riccia</taxon>
    </lineage>
</organism>
<dbReference type="Proteomes" id="UP001605036">
    <property type="component" value="Unassembled WGS sequence"/>
</dbReference>
<name>A0ABD1Z9Z5_9MARC</name>
<evidence type="ECO:0000313" key="2">
    <source>
        <dbReference type="EMBL" id="KAL2644640.1"/>
    </source>
</evidence>
<evidence type="ECO:0000313" key="3">
    <source>
        <dbReference type="Proteomes" id="UP001605036"/>
    </source>
</evidence>
<dbReference type="AlphaFoldDB" id="A0ABD1Z9Z5"/>
<dbReference type="EMBL" id="JBHFFA010000002">
    <property type="protein sequence ID" value="KAL2644640.1"/>
    <property type="molecule type" value="Genomic_DNA"/>
</dbReference>
<accession>A0ABD1Z9Z5</accession>
<protein>
    <submittedName>
        <fullName evidence="2">Uncharacterized protein</fullName>
    </submittedName>
</protein>
<gene>
    <name evidence="2" type="ORF">R1flu_012227</name>
</gene>
<keyword evidence="3" id="KW-1185">Reference proteome</keyword>
<proteinExistence type="predicted"/>
<evidence type="ECO:0000256" key="1">
    <source>
        <dbReference type="SAM" id="MobiDB-lite"/>
    </source>
</evidence>
<reference evidence="2 3" key="1">
    <citation type="submission" date="2024-09" db="EMBL/GenBank/DDBJ databases">
        <title>Chromosome-scale assembly of Riccia fluitans.</title>
        <authorList>
            <person name="Paukszto L."/>
            <person name="Sawicki J."/>
            <person name="Karawczyk K."/>
            <person name="Piernik-Szablinska J."/>
            <person name="Szczecinska M."/>
            <person name="Mazdziarz M."/>
        </authorList>
    </citation>
    <scope>NUCLEOTIDE SEQUENCE [LARGE SCALE GENOMIC DNA]</scope>
    <source>
        <strain evidence="2">Rf_01</strain>
        <tissue evidence="2">Aerial parts of the thallus</tissue>
    </source>
</reference>
<sequence>MSEDEETDLNSEEPVKEQKTDIALGPAEVVHQGMDTEADTHSMDESENASPAKLVETERSKVVENIYTHLNLKFLKQIR</sequence>
<feature type="region of interest" description="Disordered" evidence="1">
    <location>
        <begin position="1"/>
        <end position="26"/>
    </location>
</feature>